<dbReference type="Pfam" id="PF01966">
    <property type="entry name" value="HD"/>
    <property type="match status" value="1"/>
</dbReference>
<dbReference type="NCBIfam" id="TIGR00277">
    <property type="entry name" value="HDIG"/>
    <property type="match status" value="1"/>
</dbReference>
<evidence type="ECO:0000259" key="1">
    <source>
        <dbReference type="Pfam" id="PF01966"/>
    </source>
</evidence>
<dbReference type="AlphaFoldDB" id="A0A9D1X6L3"/>
<comment type="caution">
    <text evidence="2">The sequence shown here is derived from an EMBL/GenBank/DDBJ whole genome shotgun (WGS) entry which is preliminary data.</text>
</comment>
<dbReference type="InterPro" id="IPR003607">
    <property type="entry name" value="HD/PDEase_dom"/>
</dbReference>
<dbReference type="PANTHER" id="PTHR35795:SF1">
    <property type="entry name" value="BIS(5'-NUCLEOSYL)-TETRAPHOSPHATASE, SYMMETRICAL"/>
    <property type="match status" value="1"/>
</dbReference>
<feature type="domain" description="HD" evidence="1">
    <location>
        <begin position="22"/>
        <end position="140"/>
    </location>
</feature>
<sequence>MEPLEIIQKYYAVESDAYRILVSHSRSVADKALTIAKAHPEMNLDLTFIEEAAMLHDIGIFMCKAPDIDCHGSSEYICHGYLGAGLMRKEGYPRHALVCERHTGTGLSLEMILEHNLPVPHRDMRPVSMEEQLICFADKFFSKTKLGKEKEPDKIRKSLSKYGEETLTRFDEWCKLFLGE</sequence>
<dbReference type="InterPro" id="IPR006675">
    <property type="entry name" value="HDIG_dom"/>
</dbReference>
<accession>A0A9D1X6L3</accession>
<protein>
    <submittedName>
        <fullName evidence="2">HDIG domain-containing protein</fullName>
    </submittedName>
</protein>
<dbReference type="PANTHER" id="PTHR35795">
    <property type="entry name" value="SLR1885 PROTEIN"/>
    <property type="match status" value="1"/>
</dbReference>
<dbReference type="CDD" id="cd00077">
    <property type="entry name" value="HDc"/>
    <property type="match status" value="1"/>
</dbReference>
<evidence type="ECO:0000313" key="2">
    <source>
        <dbReference type="EMBL" id="HIX73847.1"/>
    </source>
</evidence>
<dbReference type="Proteomes" id="UP000886740">
    <property type="component" value="Unassembled WGS sequence"/>
</dbReference>
<evidence type="ECO:0000313" key="3">
    <source>
        <dbReference type="Proteomes" id="UP000886740"/>
    </source>
</evidence>
<organism evidence="2 3">
    <name type="scientific">Candidatus Parabacteroides intestinipullorum</name>
    <dbReference type="NCBI Taxonomy" id="2838723"/>
    <lineage>
        <taxon>Bacteria</taxon>
        <taxon>Pseudomonadati</taxon>
        <taxon>Bacteroidota</taxon>
        <taxon>Bacteroidia</taxon>
        <taxon>Bacteroidales</taxon>
        <taxon>Tannerellaceae</taxon>
        <taxon>Parabacteroides</taxon>
    </lineage>
</organism>
<gene>
    <name evidence="2" type="ORF">H9977_02175</name>
</gene>
<proteinExistence type="predicted"/>
<dbReference type="InterPro" id="IPR051094">
    <property type="entry name" value="Diverse_Catalytic_Enzymes"/>
</dbReference>
<name>A0A9D1X6L3_9BACT</name>
<dbReference type="Gene3D" id="1.10.3210.10">
    <property type="entry name" value="Hypothetical protein af1432"/>
    <property type="match status" value="1"/>
</dbReference>
<dbReference type="EMBL" id="DXEL01000021">
    <property type="protein sequence ID" value="HIX73847.1"/>
    <property type="molecule type" value="Genomic_DNA"/>
</dbReference>
<dbReference type="SUPFAM" id="SSF109604">
    <property type="entry name" value="HD-domain/PDEase-like"/>
    <property type="match status" value="1"/>
</dbReference>
<dbReference type="InterPro" id="IPR006674">
    <property type="entry name" value="HD_domain"/>
</dbReference>
<reference evidence="2" key="1">
    <citation type="journal article" date="2021" name="PeerJ">
        <title>Extensive microbial diversity within the chicken gut microbiome revealed by metagenomics and culture.</title>
        <authorList>
            <person name="Gilroy R."/>
            <person name="Ravi A."/>
            <person name="Getino M."/>
            <person name="Pursley I."/>
            <person name="Horton D.L."/>
            <person name="Alikhan N.F."/>
            <person name="Baker D."/>
            <person name="Gharbi K."/>
            <person name="Hall N."/>
            <person name="Watson M."/>
            <person name="Adriaenssens E.M."/>
            <person name="Foster-Nyarko E."/>
            <person name="Jarju S."/>
            <person name="Secka A."/>
            <person name="Antonio M."/>
            <person name="Oren A."/>
            <person name="Chaudhuri R.R."/>
            <person name="La Ragione R."/>
            <person name="Hildebrand F."/>
            <person name="Pallen M.J."/>
        </authorList>
    </citation>
    <scope>NUCLEOTIDE SEQUENCE</scope>
    <source>
        <strain evidence="2">ChiGjej6B6-14162</strain>
    </source>
</reference>
<reference evidence="2" key="2">
    <citation type="submission" date="2021-04" db="EMBL/GenBank/DDBJ databases">
        <authorList>
            <person name="Gilroy R."/>
        </authorList>
    </citation>
    <scope>NUCLEOTIDE SEQUENCE</scope>
    <source>
        <strain evidence="2">ChiGjej6B6-14162</strain>
    </source>
</reference>